<dbReference type="HOGENOM" id="CLU_1740197_0_0_1"/>
<reference evidence="2" key="1">
    <citation type="journal article" date="2014" name="Proc. Natl. Acad. Sci. U.S.A.">
        <title>Extensive sampling of basidiomycete genomes demonstrates inadequacy of the white-rot/brown-rot paradigm for wood decay fungi.</title>
        <authorList>
            <person name="Riley R."/>
            <person name="Salamov A.A."/>
            <person name="Brown D.W."/>
            <person name="Nagy L.G."/>
            <person name="Floudas D."/>
            <person name="Held B.W."/>
            <person name="Levasseur A."/>
            <person name="Lombard V."/>
            <person name="Morin E."/>
            <person name="Otillar R."/>
            <person name="Lindquist E.A."/>
            <person name="Sun H."/>
            <person name="LaButti K.M."/>
            <person name="Schmutz J."/>
            <person name="Jabbour D."/>
            <person name="Luo H."/>
            <person name="Baker S.E."/>
            <person name="Pisabarro A.G."/>
            <person name="Walton J.D."/>
            <person name="Blanchette R.A."/>
            <person name="Henrissat B."/>
            <person name="Martin F."/>
            <person name="Cullen D."/>
            <person name="Hibbett D.S."/>
            <person name="Grigoriev I.V."/>
        </authorList>
    </citation>
    <scope>NUCLEOTIDE SEQUENCE [LARGE SCALE GENOMIC DNA]</scope>
    <source>
        <strain evidence="2">FD-172 SS1</strain>
    </source>
</reference>
<dbReference type="STRING" id="930990.A0A067MQV9"/>
<proteinExistence type="predicted"/>
<gene>
    <name evidence="1" type="ORF">BOTBODRAFT_224863</name>
</gene>
<accession>A0A067MQV9</accession>
<dbReference type="EMBL" id="KL198025">
    <property type="protein sequence ID" value="KDQ17095.1"/>
    <property type="molecule type" value="Genomic_DNA"/>
</dbReference>
<evidence type="ECO:0000313" key="1">
    <source>
        <dbReference type="EMBL" id="KDQ17095.1"/>
    </source>
</evidence>
<name>A0A067MQV9_BOTB1</name>
<dbReference type="InParanoid" id="A0A067MQV9"/>
<protein>
    <submittedName>
        <fullName evidence="1">Uncharacterized protein</fullName>
    </submittedName>
</protein>
<keyword evidence="2" id="KW-1185">Reference proteome</keyword>
<organism evidence="1 2">
    <name type="scientific">Botryobasidium botryosum (strain FD-172 SS1)</name>
    <dbReference type="NCBI Taxonomy" id="930990"/>
    <lineage>
        <taxon>Eukaryota</taxon>
        <taxon>Fungi</taxon>
        <taxon>Dikarya</taxon>
        <taxon>Basidiomycota</taxon>
        <taxon>Agaricomycotina</taxon>
        <taxon>Agaricomycetes</taxon>
        <taxon>Cantharellales</taxon>
        <taxon>Botryobasidiaceae</taxon>
        <taxon>Botryobasidium</taxon>
    </lineage>
</organism>
<dbReference type="Proteomes" id="UP000027195">
    <property type="component" value="Unassembled WGS sequence"/>
</dbReference>
<evidence type="ECO:0000313" key="2">
    <source>
        <dbReference type="Proteomes" id="UP000027195"/>
    </source>
</evidence>
<sequence length="150" mass="16345">MPGVLRRIFQTCGDSLKKVWIGGANDQSHSDDDPPFLLTWGWVTLPSVNNFTWYADAVARALLRRLSLPQAQTLKLQDVPCDVAHSLTSSTAKLTSGFLLNADGEMPEHTSINSLSDLSSLQLIRPLGLLGCISTPHLNTLTLVNDHPAQ</sequence>
<dbReference type="AlphaFoldDB" id="A0A067MQV9"/>